<dbReference type="EMBL" id="QWED01000835">
    <property type="protein sequence ID" value="RII99176.1"/>
    <property type="molecule type" value="Genomic_DNA"/>
</dbReference>
<protein>
    <recommendedName>
        <fullName evidence="3">Ig-like domain-containing protein</fullName>
    </recommendedName>
</protein>
<evidence type="ECO:0000313" key="2">
    <source>
        <dbReference type="Proteomes" id="UP000265361"/>
    </source>
</evidence>
<feature type="non-terminal residue" evidence="1">
    <location>
        <position position="1"/>
    </location>
</feature>
<dbReference type="AlphaFoldDB" id="A0A399P328"/>
<reference evidence="1 2" key="1">
    <citation type="submission" date="2018-08" db="EMBL/GenBank/DDBJ databases">
        <title>Genome Sequence of Clavibacter michiganensis Subspecies type strains, and the Atypical Peach-Colored Strains Isolated from Tomato.</title>
        <authorList>
            <person name="Osdaghi E."/>
            <person name="Portier P."/>
            <person name="Briand M."/>
            <person name="Jacques M.-A."/>
        </authorList>
    </citation>
    <scope>NUCLEOTIDE SEQUENCE [LARGE SCALE GENOMIC DNA]</scope>
    <source>
        <strain evidence="1 2">CFBP 7577</strain>
    </source>
</reference>
<evidence type="ECO:0008006" key="3">
    <source>
        <dbReference type="Google" id="ProtNLM"/>
    </source>
</evidence>
<sequence length="59" mass="6245">SSLELGYQWKRDGKVITGATAKTYTLTAADRGHTVTVVVSGVIYLYDRAAVASAGVTVR</sequence>
<gene>
    <name evidence="1" type="ORF">DZF97_16095</name>
</gene>
<proteinExistence type="predicted"/>
<name>A0A399P328_9MICO</name>
<dbReference type="Proteomes" id="UP000265361">
    <property type="component" value="Unassembled WGS sequence"/>
</dbReference>
<organism evidence="1 2">
    <name type="scientific">Clavibacter nebraskensis</name>
    <dbReference type="NCBI Taxonomy" id="31963"/>
    <lineage>
        <taxon>Bacteria</taxon>
        <taxon>Bacillati</taxon>
        <taxon>Actinomycetota</taxon>
        <taxon>Actinomycetes</taxon>
        <taxon>Micrococcales</taxon>
        <taxon>Microbacteriaceae</taxon>
        <taxon>Clavibacter</taxon>
    </lineage>
</organism>
<comment type="caution">
    <text evidence="1">The sequence shown here is derived from an EMBL/GenBank/DDBJ whole genome shotgun (WGS) entry which is preliminary data.</text>
</comment>
<accession>A0A399P328</accession>
<evidence type="ECO:0000313" key="1">
    <source>
        <dbReference type="EMBL" id="RII99176.1"/>
    </source>
</evidence>
<dbReference type="Gene3D" id="2.60.40.2700">
    <property type="match status" value="1"/>
</dbReference>